<dbReference type="Proteomes" id="UP000004687">
    <property type="component" value="Unassembled WGS sequence"/>
</dbReference>
<gene>
    <name evidence="1" type="ORF">VchoM_03599</name>
</gene>
<protein>
    <submittedName>
        <fullName evidence="1">Uncharacterized protein</fullName>
    </submittedName>
</protein>
<name>A0A0X1L4X6_VIBCO</name>
<accession>A0A0X1L4X6</accession>
<reference evidence="1" key="1">
    <citation type="submission" date="2005-09" db="EMBL/GenBank/DDBJ databases">
        <title>Annotation of Vibrio cholerae MO10.</title>
        <authorList>
            <person name="Colwell R."/>
            <person name="Grim C.J."/>
            <person name="Young S."/>
            <person name="Jaffe D."/>
            <person name="Gnerre S."/>
            <person name="Berlin A."/>
            <person name="Heiman D."/>
            <person name="Hepburn T."/>
            <person name="Shea T."/>
            <person name="Sykes S."/>
            <person name="Yandava C."/>
            <person name="Alvarado L."/>
            <person name="Kodira C."/>
            <person name="Borodovsky M."/>
            <person name="Heidelberg J."/>
            <person name="Lander E."/>
            <person name="Galagan J."/>
            <person name="Nusbaum C."/>
            <person name="Birren B."/>
        </authorList>
    </citation>
    <scope>NUCLEOTIDE SEQUENCE [LARGE SCALE GENOMIC DNA]</scope>
    <source>
        <strain evidence="1">MO10</strain>
    </source>
</reference>
<dbReference type="HOGENOM" id="CLU_2995442_0_0_6"/>
<reference evidence="1" key="2">
    <citation type="submission" date="2008-07" db="EMBL/GenBank/DDBJ databases">
        <authorList>
            <consortium name="Broad Institute Genome Sequencing Platform"/>
            <person name="Colwell R."/>
            <person name="Grim C.J."/>
            <person name="Young S."/>
            <person name="Jaffe D."/>
            <person name="Gnerre S."/>
            <person name="Berlin A."/>
            <person name="Heiman D."/>
            <person name="Hepburn T."/>
            <person name="Shea T."/>
            <person name="Sykes S."/>
            <person name="Alvarado L."/>
            <person name="Kodira C."/>
            <person name="Heidelberg J."/>
            <person name="Lander E."/>
            <person name="Galagan J."/>
            <person name="Nusbaum C."/>
            <person name="Birren B."/>
        </authorList>
    </citation>
    <scope>NUCLEOTIDE SEQUENCE [LARGE SCALE GENOMIC DNA]</scope>
    <source>
        <strain evidence="1">MO10</strain>
    </source>
</reference>
<dbReference type="AlphaFoldDB" id="A0A0X1L4X6"/>
<organism evidence="1">
    <name type="scientific">Vibrio cholerae (strain MO10)</name>
    <dbReference type="NCBI Taxonomy" id="345072"/>
    <lineage>
        <taxon>Bacteria</taxon>
        <taxon>Pseudomonadati</taxon>
        <taxon>Pseudomonadota</taxon>
        <taxon>Gammaproteobacteria</taxon>
        <taxon>Vibrionales</taxon>
        <taxon>Vibrionaceae</taxon>
        <taxon>Vibrio</taxon>
    </lineage>
</organism>
<dbReference type="EMBL" id="DS990141">
    <property type="protein sequence ID" value="EET25572.1"/>
    <property type="molecule type" value="Genomic_DNA"/>
</dbReference>
<sequence length="57" mass="6752">MAVFFLLLLFVLSLSWMGFSLEKSQFYSKFQPRKGSIRISNAVFVKYKLWVSRETLI</sequence>
<proteinExistence type="predicted"/>
<evidence type="ECO:0000313" key="1">
    <source>
        <dbReference type="EMBL" id="EET25572.1"/>
    </source>
</evidence>